<dbReference type="RefSeq" id="WP_369615418.1">
    <property type="nucleotide sequence ID" value="NZ_AP031573.1"/>
</dbReference>
<keyword evidence="1" id="KW-0812">Transmembrane</keyword>
<proteinExistence type="predicted"/>
<accession>A0AAT9H491</accession>
<evidence type="ECO:0008006" key="3">
    <source>
        <dbReference type="Google" id="ProtNLM"/>
    </source>
</evidence>
<protein>
    <recommendedName>
        <fullName evidence="3">YD repeat-containing protein</fullName>
    </recommendedName>
</protein>
<feature type="transmembrane region" description="Helical" evidence="1">
    <location>
        <begin position="20"/>
        <end position="40"/>
    </location>
</feature>
<organism evidence="2">
    <name type="scientific">Flavobacterium sp. CFS9</name>
    <dbReference type="NCBI Taxonomy" id="3143118"/>
    <lineage>
        <taxon>Bacteria</taxon>
        <taxon>Pseudomonadati</taxon>
        <taxon>Bacteroidota</taxon>
        <taxon>Flavobacteriia</taxon>
        <taxon>Flavobacteriales</taxon>
        <taxon>Flavobacteriaceae</taxon>
        <taxon>Flavobacterium</taxon>
    </lineage>
</organism>
<dbReference type="AlphaFoldDB" id="A0AAT9H491"/>
<evidence type="ECO:0000256" key="1">
    <source>
        <dbReference type="SAM" id="Phobius"/>
    </source>
</evidence>
<name>A0AAT9H491_9FLAO</name>
<keyword evidence="1" id="KW-1133">Transmembrane helix</keyword>
<dbReference type="EMBL" id="AP031573">
    <property type="protein sequence ID" value="BFM44289.1"/>
    <property type="molecule type" value="Genomic_DNA"/>
</dbReference>
<gene>
    <name evidence="2" type="ORF">CFS9_29300</name>
</gene>
<evidence type="ECO:0000313" key="2">
    <source>
        <dbReference type="EMBL" id="BFM44289.1"/>
    </source>
</evidence>
<reference evidence="2" key="1">
    <citation type="submission" date="2024-05" db="EMBL/GenBank/DDBJ databases">
        <title>Whole-Genome Sequence of CFS9, a Potential Fish Probiotic Isolated from the Body Surface of Silurus asotus.</title>
        <authorList>
            <person name="Kojima M."/>
            <person name="Tobioka K."/>
            <person name="Yokota K."/>
            <person name="Nakatani H."/>
            <person name="Hori K."/>
            <person name="Tamaru Y."/>
            <person name="Okazaki F."/>
        </authorList>
    </citation>
    <scope>NUCLEOTIDE SEQUENCE</scope>
    <source>
        <strain evidence="2">CFS9</strain>
    </source>
</reference>
<sequence>MSEIIGRLSNIETSQDFWEVFLFLQSIFMELIVTLLKIIAHMLKRLKHLFTILIAGISLVSCSNADEDSSNNNNDPLVKQINFEGANFTGLPVYPSEIKFNFEYDNSKRLIKKVGGYLAVAPTTGYDRYFSDKVCTSLVYNDNKVTVENFYDSDIYTVAKSTLYYTLNSANLIVEKEIPNTIANNSRKLVYKYSDGKLTEIITSYPNMKYYANDPTDFVLTFSEKFYYDANNNLTKTESTELHNGKSEGEKIVRTFEDYDTSYNPYKRMQLLEEYFYRSLSRNNFRKYSETIDHYGEVSTKKTSWTFVYDTQGNIVVN</sequence>
<keyword evidence="1" id="KW-0472">Membrane</keyword>